<organism evidence="2 3">
    <name type="scientific">Ilyodon furcidens</name>
    <name type="common">goldbreast splitfin</name>
    <dbReference type="NCBI Taxonomy" id="33524"/>
    <lineage>
        <taxon>Eukaryota</taxon>
        <taxon>Metazoa</taxon>
        <taxon>Chordata</taxon>
        <taxon>Craniata</taxon>
        <taxon>Vertebrata</taxon>
        <taxon>Euteleostomi</taxon>
        <taxon>Actinopterygii</taxon>
        <taxon>Neopterygii</taxon>
        <taxon>Teleostei</taxon>
        <taxon>Neoteleostei</taxon>
        <taxon>Acanthomorphata</taxon>
        <taxon>Ovalentaria</taxon>
        <taxon>Atherinomorphae</taxon>
        <taxon>Cyprinodontiformes</taxon>
        <taxon>Goodeidae</taxon>
        <taxon>Ilyodon</taxon>
    </lineage>
</organism>
<name>A0ABV0SRE2_9TELE</name>
<gene>
    <name evidence="2" type="ORF">ILYODFUR_033914</name>
</gene>
<evidence type="ECO:0000256" key="1">
    <source>
        <dbReference type="SAM" id="MobiDB-lite"/>
    </source>
</evidence>
<accession>A0ABV0SRE2</accession>
<dbReference type="Proteomes" id="UP001482620">
    <property type="component" value="Unassembled WGS sequence"/>
</dbReference>
<feature type="compositionally biased region" description="Low complexity" evidence="1">
    <location>
        <begin position="70"/>
        <end position="92"/>
    </location>
</feature>
<feature type="region of interest" description="Disordered" evidence="1">
    <location>
        <begin position="60"/>
        <end position="92"/>
    </location>
</feature>
<protein>
    <submittedName>
        <fullName evidence="2">Uncharacterized protein</fullName>
    </submittedName>
</protein>
<sequence length="137" mass="15146">MTIKYIVTFIFCHFVWNENIKGIIYVYTVKRCKSFPPSAILDGRGSSHCRNCRLPLHPGLGRRGSRLSRDTQTSLSPDTTSSSSGASPRRSQATQNTYAPFPLARFGQPVTAPHAFTQLCTALHVVCCISIDLLLLC</sequence>
<evidence type="ECO:0000313" key="3">
    <source>
        <dbReference type="Proteomes" id="UP001482620"/>
    </source>
</evidence>
<dbReference type="EMBL" id="JAHRIQ010005940">
    <property type="protein sequence ID" value="MEQ2223155.1"/>
    <property type="molecule type" value="Genomic_DNA"/>
</dbReference>
<evidence type="ECO:0000313" key="2">
    <source>
        <dbReference type="EMBL" id="MEQ2223155.1"/>
    </source>
</evidence>
<keyword evidence="3" id="KW-1185">Reference proteome</keyword>
<comment type="caution">
    <text evidence="2">The sequence shown here is derived from an EMBL/GenBank/DDBJ whole genome shotgun (WGS) entry which is preliminary data.</text>
</comment>
<proteinExistence type="predicted"/>
<reference evidence="2 3" key="1">
    <citation type="submission" date="2021-06" db="EMBL/GenBank/DDBJ databases">
        <authorList>
            <person name="Palmer J.M."/>
        </authorList>
    </citation>
    <scope>NUCLEOTIDE SEQUENCE [LARGE SCALE GENOMIC DNA]</scope>
    <source>
        <strain evidence="3">if_2019</strain>
        <tissue evidence="2">Muscle</tissue>
    </source>
</reference>